<dbReference type="PATRIC" id="fig|1653476.3.peg.1083"/>
<dbReference type="KEGG" id="cthi:THC_1037"/>
<name>A0A0U5AHP5_9BACT</name>
<reference evidence="2" key="2">
    <citation type="journal article" date="2016" name="Int. J. Syst. Evol. Microbiol.">
        <title>Caldimicrobium thiodismutans sp. nov., a sulfur-disproportionating bacterium isolated from a hot spring.</title>
        <authorList>
            <person name="Kojima H."/>
            <person name="Umezawa K."/>
            <person name="Fukui M."/>
        </authorList>
    </citation>
    <scope>NUCLEOTIDE SEQUENCE [LARGE SCALE GENOMIC DNA]</scope>
    <source>
        <strain evidence="2">TF1</strain>
    </source>
</reference>
<evidence type="ECO:0000313" key="2">
    <source>
        <dbReference type="Proteomes" id="UP000068196"/>
    </source>
</evidence>
<dbReference type="RefSeq" id="WP_068514306.1">
    <property type="nucleotide sequence ID" value="NZ_AP014945.1"/>
</dbReference>
<gene>
    <name evidence="1" type="ORF">THC_1037</name>
</gene>
<dbReference type="EMBL" id="AP014945">
    <property type="protein sequence ID" value="BAU23420.1"/>
    <property type="molecule type" value="Genomic_DNA"/>
</dbReference>
<sequence length="581" mass="67526">MKVAIHISHEALYKIGGIGEVLAGLCTAPSYQNFFEKTLFYGPLFEYIGSASTRLGKDGVVYYSSKDHYDTGHFGELFKPVLEKYNIDIVYGKRRLLSELNPSRQAKVDVLLVDITQMKKEEVIYQKYLFWEKFGLSSDKYERDWDYEQYLRISFCYLEFLKLLYPKASKFYHFGHEYMGIPSLLALELHPEFNPEKHQRIFYAHEVAPVRRIVENLPGHDITFYNLLEKSKANQRSLEEIFGPQMDWYRTALVKLAHRFDKIFAVGDLVAEEYKFLVPEADPSKIKVVYNGLSVDHISFEEVQLSRKKFSKCLSQKGCDRVDLIFSHACRLVKSKGVWRDIKLFFFLDSLLARENLKGIFFLLASQVPQGRPVEAVDRMVQEYGWPFEHKIGWPDLVGYEIEVYQLIEKFNSQAKAIKAIFINQFGLSKRKCGIDFPEDITTRDLRLASDVELGFSIYEPFGISHIEVLPSGGLSLLSTSCGVYFFLEKIFSEDFKPYVAINFVEIAKDLPETLLLTLSEDKRDVLEELAIAKYSELIYKKLPKTEEERLYLYEKTQPYLSKLDWESVIKRFFLPALEGS</sequence>
<dbReference type="OrthoDB" id="241367at2"/>
<dbReference type="SUPFAM" id="SSF53756">
    <property type="entry name" value="UDP-Glycosyltransferase/glycogen phosphorylase"/>
    <property type="match status" value="1"/>
</dbReference>
<dbReference type="AlphaFoldDB" id="A0A0U5AHP5"/>
<dbReference type="Proteomes" id="UP000068196">
    <property type="component" value="Chromosome"/>
</dbReference>
<reference evidence="1 2" key="1">
    <citation type="journal article" date="2016" name="Int. J. Syst. Evol. Microbiol.">
        <title>Caldimicrobium thiodismutans sp. nov., a sulfur-disproportionating bacterium isolated from a hot spring, and emended description of the genus Caldimicrobium.</title>
        <authorList>
            <person name="Kojima H."/>
            <person name="Umezawa K."/>
            <person name="Fukui M."/>
        </authorList>
    </citation>
    <scope>NUCLEOTIDE SEQUENCE [LARGE SCALE GENOMIC DNA]</scope>
    <source>
        <strain evidence="1 2">TF1</strain>
    </source>
</reference>
<protein>
    <recommendedName>
        <fullName evidence="3">Starch synthase catalytic domain-containing protein</fullName>
    </recommendedName>
</protein>
<evidence type="ECO:0008006" key="3">
    <source>
        <dbReference type="Google" id="ProtNLM"/>
    </source>
</evidence>
<proteinExistence type="predicted"/>
<dbReference type="Gene3D" id="3.40.50.2000">
    <property type="entry name" value="Glycogen Phosphorylase B"/>
    <property type="match status" value="2"/>
</dbReference>
<accession>A0A0U5AHP5</accession>
<organism evidence="1 2">
    <name type="scientific">Caldimicrobium thiodismutans</name>
    <dbReference type="NCBI Taxonomy" id="1653476"/>
    <lineage>
        <taxon>Bacteria</taxon>
        <taxon>Pseudomonadati</taxon>
        <taxon>Thermodesulfobacteriota</taxon>
        <taxon>Thermodesulfobacteria</taxon>
        <taxon>Thermodesulfobacteriales</taxon>
        <taxon>Thermodesulfobacteriaceae</taxon>
        <taxon>Caldimicrobium</taxon>
    </lineage>
</organism>
<keyword evidence="2" id="KW-1185">Reference proteome</keyword>
<evidence type="ECO:0000313" key="1">
    <source>
        <dbReference type="EMBL" id="BAU23420.1"/>
    </source>
</evidence>